<dbReference type="InterPro" id="IPR013780">
    <property type="entry name" value="Glyco_hydro_b"/>
</dbReference>
<dbReference type="RefSeq" id="WP_068991332.1">
    <property type="nucleotide sequence ID" value="NZ_BMJN01000030.1"/>
</dbReference>
<comment type="similarity">
    <text evidence="2">Belongs to the glycosyl hydrolase 31 family.</text>
</comment>
<dbReference type="Gene3D" id="2.60.120.200">
    <property type="match status" value="1"/>
</dbReference>
<evidence type="ECO:0000256" key="3">
    <source>
        <dbReference type="ARBA" id="ARBA00009348"/>
    </source>
</evidence>
<evidence type="ECO:0000256" key="11">
    <source>
        <dbReference type="ARBA" id="ARBA00023295"/>
    </source>
</evidence>
<dbReference type="PROSITE" id="PS50847">
    <property type="entry name" value="GRAM_POS_ANCHORING"/>
    <property type="match status" value="1"/>
</dbReference>
<dbReference type="Gene3D" id="2.60.40.1180">
    <property type="entry name" value="Golgi alpha-mannosidase II"/>
    <property type="match status" value="2"/>
</dbReference>
<dbReference type="InterPro" id="IPR003961">
    <property type="entry name" value="FN3_dom"/>
</dbReference>
<feature type="compositionally biased region" description="Basic and acidic residues" evidence="12">
    <location>
        <begin position="74"/>
        <end position="109"/>
    </location>
</feature>
<dbReference type="InterPro" id="IPR048395">
    <property type="entry name" value="Glyco_hydro_31_C"/>
</dbReference>
<dbReference type="SUPFAM" id="SSF74650">
    <property type="entry name" value="Galactose mutarotase-like"/>
    <property type="match status" value="1"/>
</dbReference>
<dbReference type="Pfam" id="PF00754">
    <property type="entry name" value="F5_F8_type_C"/>
    <property type="match status" value="1"/>
</dbReference>
<dbReference type="NCBIfam" id="TIGR01167">
    <property type="entry name" value="LPXTG_anchor"/>
    <property type="match status" value="1"/>
</dbReference>
<accession>A0A917A8A4</accession>
<feature type="compositionally biased region" description="Low complexity" evidence="12">
    <location>
        <begin position="2574"/>
        <end position="2598"/>
    </location>
</feature>
<keyword evidence="5" id="KW-0134">Cell wall</keyword>
<reference evidence="16" key="1">
    <citation type="journal article" date="2014" name="Int. J. Syst. Evol. Microbiol.">
        <title>Complete genome sequence of Corynebacterium casei LMG S-19264T (=DSM 44701T), isolated from a smear-ripened cheese.</title>
        <authorList>
            <consortium name="US DOE Joint Genome Institute (JGI-PGF)"/>
            <person name="Walter F."/>
            <person name="Albersmeier A."/>
            <person name="Kalinowski J."/>
            <person name="Ruckert C."/>
        </authorList>
    </citation>
    <scope>NUCLEOTIDE SEQUENCE</scope>
    <source>
        <strain evidence="16">CGMCC 1.15533</strain>
    </source>
</reference>
<dbReference type="InterPro" id="IPR019931">
    <property type="entry name" value="LPXTG_anchor"/>
</dbReference>
<dbReference type="InterPro" id="IPR019793">
    <property type="entry name" value="Peroxidases_heam-ligand_BS"/>
</dbReference>
<dbReference type="SUPFAM" id="SSF49899">
    <property type="entry name" value="Concanavalin A-like lectins/glucanases"/>
    <property type="match status" value="1"/>
</dbReference>
<evidence type="ECO:0000313" key="17">
    <source>
        <dbReference type="Proteomes" id="UP000660801"/>
    </source>
</evidence>
<dbReference type="Pfam" id="PF13088">
    <property type="entry name" value="BNR_2"/>
    <property type="match status" value="1"/>
</dbReference>
<dbReference type="SUPFAM" id="SSF49785">
    <property type="entry name" value="Galactose-binding domain-like"/>
    <property type="match status" value="1"/>
</dbReference>
<dbReference type="Pfam" id="PF02973">
    <property type="entry name" value="Sialidase"/>
    <property type="match status" value="1"/>
</dbReference>
<dbReference type="Gene3D" id="2.120.10.10">
    <property type="match status" value="1"/>
</dbReference>
<evidence type="ECO:0000256" key="1">
    <source>
        <dbReference type="ARBA" id="ARBA00000427"/>
    </source>
</evidence>
<gene>
    <name evidence="16" type="ORF">GCM10011510_15620</name>
</gene>
<dbReference type="Gene3D" id="3.20.20.80">
    <property type="entry name" value="Glycosidases"/>
    <property type="match status" value="1"/>
</dbReference>
<dbReference type="InterPro" id="IPR026856">
    <property type="entry name" value="Sialidase_fam"/>
</dbReference>
<proteinExistence type="inferred from homology"/>
<dbReference type="InterPro" id="IPR013783">
    <property type="entry name" value="Ig-like_fold"/>
</dbReference>
<evidence type="ECO:0000256" key="4">
    <source>
        <dbReference type="ARBA" id="ARBA00012733"/>
    </source>
</evidence>
<dbReference type="CDD" id="cd00063">
    <property type="entry name" value="FN3"/>
    <property type="match status" value="1"/>
</dbReference>
<dbReference type="Gene3D" id="2.60.40.680">
    <property type="match status" value="1"/>
</dbReference>
<feature type="compositionally biased region" description="Basic and acidic residues" evidence="12">
    <location>
        <begin position="117"/>
        <end position="127"/>
    </location>
</feature>
<organism evidence="16 17">
    <name type="scientific">Streptococcus himalayensis</name>
    <dbReference type="NCBI Taxonomy" id="1888195"/>
    <lineage>
        <taxon>Bacteria</taxon>
        <taxon>Bacillati</taxon>
        <taxon>Bacillota</taxon>
        <taxon>Bacilli</taxon>
        <taxon>Lactobacillales</taxon>
        <taxon>Streptococcaceae</taxon>
        <taxon>Streptococcus</taxon>
    </lineage>
</organism>
<evidence type="ECO:0000313" key="16">
    <source>
        <dbReference type="EMBL" id="GGE35156.1"/>
    </source>
</evidence>
<dbReference type="Pfam" id="PF17137">
    <property type="entry name" value="DUF5110"/>
    <property type="match status" value="1"/>
</dbReference>
<dbReference type="InterPro" id="IPR017853">
    <property type="entry name" value="GH"/>
</dbReference>
<protein>
    <recommendedName>
        <fullName evidence="4">exo-alpha-sialidase</fullName>
        <ecNumber evidence="4">3.2.1.18</ecNumber>
    </recommendedName>
</protein>
<dbReference type="InterPro" id="IPR011013">
    <property type="entry name" value="Gal_mutarotase_sf_dom"/>
</dbReference>
<reference evidence="16" key="2">
    <citation type="submission" date="2020-09" db="EMBL/GenBank/DDBJ databases">
        <authorList>
            <person name="Sun Q."/>
            <person name="Zhou Y."/>
        </authorList>
    </citation>
    <scope>NUCLEOTIDE SEQUENCE</scope>
    <source>
        <strain evidence="16">CGMCC 1.15533</strain>
    </source>
</reference>
<dbReference type="SUPFAM" id="SSF50939">
    <property type="entry name" value="Sialidases"/>
    <property type="match status" value="1"/>
</dbReference>
<dbReference type="PROSITE" id="PS50022">
    <property type="entry name" value="FA58C_3"/>
    <property type="match status" value="1"/>
</dbReference>
<dbReference type="SUPFAM" id="SSF49384">
    <property type="entry name" value="Carbohydrate-binding domain"/>
    <property type="match status" value="1"/>
</dbReference>
<dbReference type="Proteomes" id="UP000660801">
    <property type="component" value="Unassembled WGS sequence"/>
</dbReference>
<dbReference type="Gene3D" id="2.40.220.10">
    <property type="entry name" value="Intramolecular Trans-sialidase, Domain 3"/>
    <property type="match status" value="1"/>
</dbReference>
<dbReference type="GO" id="GO:0030246">
    <property type="term" value="F:carbohydrate binding"/>
    <property type="evidence" value="ECO:0007669"/>
    <property type="project" value="InterPro"/>
</dbReference>
<name>A0A917A8A4_9STRE</name>
<evidence type="ECO:0000256" key="10">
    <source>
        <dbReference type="ARBA" id="ARBA00023088"/>
    </source>
</evidence>
<feature type="domain" description="Fibronectin type-III" evidence="15">
    <location>
        <begin position="969"/>
        <end position="1060"/>
    </location>
</feature>
<keyword evidence="9" id="KW-0378">Hydrolase</keyword>
<dbReference type="InterPro" id="IPR000322">
    <property type="entry name" value="Glyco_hydro_31_TIM"/>
</dbReference>
<dbReference type="GO" id="GO:0005737">
    <property type="term" value="C:cytoplasm"/>
    <property type="evidence" value="ECO:0007669"/>
    <property type="project" value="TreeGrafter"/>
</dbReference>
<comment type="caution">
    <text evidence="16">The sequence shown here is derived from an EMBL/GenBank/DDBJ whole genome shotgun (WGS) entry which is preliminary data.</text>
</comment>
<dbReference type="Gene3D" id="2.60.120.260">
    <property type="entry name" value="Galactose-binding domain-like"/>
    <property type="match status" value="3"/>
</dbReference>
<feature type="compositionally biased region" description="Low complexity" evidence="12">
    <location>
        <begin position="2625"/>
        <end position="2654"/>
    </location>
</feature>
<dbReference type="SUPFAM" id="SSF51445">
    <property type="entry name" value="(Trans)glycosidases"/>
    <property type="match status" value="1"/>
</dbReference>
<dbReference type="InterPro" id="IPR033403">
    <property type="entry name" value="DUF5110"/>
</dbReference>
<evidence type="ECO:0000256" key="5">
    <source>
        <dbReference type="ARBA" id="ARBA00022512"/>
    </source>
</evidence>
<dbReference type="InterPro" id="IPR013320">
    <property type="entry name" value="ConA-like_dom_sf"/>
</dbReference>
<evidence type="ECO:0000256" key="7">
    <source>
        <dbReference type="ARBA" id="ARBA00022729"/>
    </source>
</evidence>
<dbReference type="GO" id="GO:0016020">
    <property type="term" value="C:membrane"/>
    <property type="evidence" value="ECO:0007669"/>
    <property type="project" value="TreeGrafter"/>
</dbReference>
<evidence type="ECO:0000259" key="14">
    <source>
        <dbReference type="PROSITE" id="PS50847"/>
    </source>
</evidence>
<evidence type="ECO:0000256" key="6">
    <source>
        <dbReference type="ARBA" id="ARBA00022525"/>
    </source>
</evidence>
<dbReference type="InterPro" id="IPR004124">
    <property type="entry name" value="Glyco_hydro_33_N"/>
</dbReference>
<keyword evidence="7" id="KW-0732">Signal</keyword>
<dbReference type="CDD" id="cd14752">
    <property type="entry name" value="GH31_N"/>
    <property type="match status" value="1"/>
</dbReference>
<dbReference type="OrthoDB" id="7294637at2"/>
<evidence type="ECO:0000256" key="9">
    <source>
        <dbReference type="ARBA" id="ARBA00022801"/>
    </source>
</evidence>
<dbReference type="InterPro" id="IPR018247">
    <property type="entry name" value="EF_Hand_1_Ca_BS"/>
</dbReference>
<dbReference type="Pfam" id="PF04650">
    <property type="entry name" value="YSIRK_signal"/>
    <property type="match status" value="1"/>
</dbReference>
<dbReference type="Pfam" id="PF00746">
    <property type="entry name" value="Gram_pos_anchor"/>
    <property type="match status" value="1"/>
</dbReference>
<dbReference type="Gene3D" id="2.60.40.10">
    <property type="entry name" value="Immunoglobulins"/>
    <property type="match status" value="1"/>
</dbReference>
<dbReference type="PANTHER" id="PTHR10628">
    <property type="entry name" value="SIALIDASE"/>
    <property type="match status" value="1"/>
</dbReference>
<sequence>MKDLFDQQRKYSIRKLALGTFSVVIGSVVFGVNTAQAAETTAEVGGDSTPAAVVNEGAPVAEAASSQETPAAPETKEEVARPEEKALTEAIKAEADAKEIPQKEEKTAEAETPASKPTDRASEEPVRKTPTQLGAITNVTVNATNPNIFDVTYETGQKGRVSFYGDHVVRYHVVPGNDEFLEVAPPSRPDRPAEILVKKITDYASTTTPSLIVNNGNYELSNNAIALFLDKMKSTLKIVDKKTGKTVVEEAAPLDLRSASATQVLKAGTDSEYFGGGTQNGRFTHKGQKIDIVNTNNWVDKGVASPNPFYWTTDGYGVLRHTFTPGQYDFEKSESDKVITTHKDSHFDAFYFVNNKPVGILQDYYELTGKPVVLPVFALYEGHYNAYNRDTWVEVPEGTYGAVFFEEKGKWYKEFQPGKIPASLENNPKFKETLNGEKSDGNYAFTARAVLDRYKRQDMPLGYMLVNDGYGAGYGQTGTLEGNIQNLKEFSEYALEHGVKAGLWTQCDLTPDPTAPPLLQRDLPNEVEKGLVRVLKTDVAWVGPGYSFGLNGIGGAARVMSEKGQNARPFIVTLDGWGGTQRYAGMWTGDQTGGNWEYIRFHIPTYIGTGLSGQPNVGSDMDGIFGGLNKVVNARDYEWKAFTPLQLNMDGWGSNPKTPFALDTTTSDINRSYLKLKSALVPYAYSIGHEAVDGKPPVRAMFLEFPDEKINYSNLVKYQFMYGENFLVAPVYKNVQGDEAGNDVRNGIYLPKGAEWIDYFTGKVYQGGRMLNNFDAPIWKLPVFVKNGAIIPITKAHNNYTEIDQGLRQVDFYPHGNTEFTLVEDDGLTQDYLNNKVAKTHITSSVSGTTATLTMEATDNHYDGFVKEKASQFNVNVSSKPSGVKLLVDGVEKALTEVHSLAEFEAGSNVYFYDQRPNLNKFSTEGGAYHNQEIVKNPVVRVKSEKMDVTNHKVQVAIEGFAMNDKVPAPENVIEKSAPVLSNNDDQNTPTTIPLTWTAVEGATSYDVEVDGILYTNLKGTSFTNEDLEYSTTHTYKVRGVTADGVTPWSDTITAATKEDPLRLAVHDVTVTGTHPAQPGQDFKKLVDLDTASTYHSKWSENAIPETLTFDLKASYDLDKIEYVPRQDGGTNGMITDLTVTYSVDGVHWKQLGDALHWTADKERKTLEMPEDADARFVRFNVTAGVGNFVSGSEVLFFQKEGTQKRTVGDVTGDGEIDENDVTSLNNYAGLRRGIDSDFEGYVEVADLNGNDVIDAYDIYYATGRIGQGNFKPAKKASGQLTWTADKESVRQGEVLTLTLTGSNLANVEAINSSFKIDKTKYEVVEGGVQVDPTLSEMTNFSRVRTHGDGSQEAFVILANKKTAPTVSGTHTIATLRLRALADDTPNFTFENPILVGSNFVPVTADAAEQEETSRQVENSRITVTGNDEVYQAGAGVDKLIDGNESTLTELKWDYAPNHVNGKLPENVTLPQDITFTFDKNTPTYLESMEIVKRTPGNGTVTKYKVTAYNGENKVYDSGEVAADFDESTITHNFDKVRYVDKVVLTVLEARTGASDVNNKMMTLKEVRFFENTGAVEASKIPNANITVSGNDDVYQSGHGVDKLNDGNEASLTELKWDYAPNHVNGKLPDAVTLPQDITFTVSQDHPTFLAGLKVLKRTPGNGTVTKYRATVYDGDKQVYQSDVVEVPFEDAESSLVFDDIVKGDRVVLTVLEARTNASTVNNKMMTLKEVELYELSPEYLPSSELETETPETEQPDTEDTDTETDVEDVTVPKDMIAENFKDDAVVRREGLTLSDANGKRVDLTSELPKFKNLENSTLHLEFKADQNPPTLTNLFSVSSSSKANEYMTLYVLNSKPGIEARGADGAQFYGSFGDATESIKPGEWNTVTVTVSQPDGDTPGKLSLYVNGVLSKEITSTDPIKFIKDLPDGDIAQVGLTHRQSQRVWGSNTDVDRLMVYNRALTPEEVAVRSSLYLREDRTPTLSEGAVLTDKADIYKSGLSGRHNAIGTYGYRIPTLLVTDKGTLIAGTDERRLHTADYGDIAMVVRRSEDKGQTWGKPIIVSDLRNNENASNRNQGAPLNIDMSLVQDPETKRIYSLFDMFPEGRAVLGLPQTKEEAYTEIEGKTYLNLYKTGETTPYTIRENGVVYTPAGEATDYRVVVEGKAASFSDLGDIYRGDELQGNVYFQTNKTSDFRVANHSYIWESHSDDDGKTWSSPRDLTPQIKKPWMNFYGIGPGTGIALRTGAHKGRLVVPTYSTNFTGGLGGSQSSRVIYSDDHGMTWHSGAAVNDGRNYEGTKLDSSTMNVAAAQNTEATVVQLNNGDLKLFMRNLTRGVQVATSHDGGETWEPDVVRMDDVHDSYVQLAAVHTMHEGKEYVVLTNANGAGNSRTEGTARLARVEEDGSLTWLHHQLIQDGKFAYNSLQEIGPNEYGVLYEHAEGAQNDYTINFKKFNWNFLTDGWDNHEKTVRVESVTKVNETTVALTFSEPVLARKSPDLLLKNDHRLQFVTQYNPTTLVYALSDVADWDSEVVGKASGELVNVNNDNIILNTPLTRHHSVGEEAAPQVEKPQLPASEVSETPSETPTQPEVPSETPTEPEVTGDTESPAEPEVPSETPTQPEVTGDTESPAEPEVPSETPTEPEVPSETVTPTEPEVPGDTETPAEPEANHPGGAIPAPTVSEKPILELHHSAGDVPAPTVSEKPILELHHSVGDVAAPTVSEKPILELHHSVGDVPAPTVSEKPTLELHHSVGDVAAPTVSEKPTLELHHSVGDVPAPTVSEKPTLELHHSVGDVAAPTVSEKPTLELHHSVGDVAAPTVSEKPTLELHHAVGGTVADKPTLELGNVVSATPAPTVEDKMMGLVHEGTQLKVVGSVAALNGATKLRVRPMTSTAPALENQNYELYDVTLYNEKDEPVQIKGEVTVVLPSKGKVDKVYYVLNNMTESLPFIQNADQTEVVFKVTHFSQYGLVYTKGEPAPVVNGVEVKPVNTAPTMKPAIQLLANDKKEEKMESQTMPADKMMADKEMKSEQSLPNTGSAESGLALAGLALGMLGATAVVRKKEQ</sequence>
<evidence type="ECO:0000256" key="2">
    <source>
        <dbReference type="ARBA" id="ARBA00007806"/>
    </source>
</evidence>
<keyword evidence="17" id="KW-1185">Reference proteome</keyword>
<feature type="region of interest" description="Disordered" evidence="12">
    <location>
        <begin position="60"/>
        <end position="129"/>
    </location>
</feature>
<dbReference type="GO" id="GO:0006689">
    <property type="term" value="P:ganglioside catabolic process"/>
    <property type="evidence" value="ECO:0007669"/>
    <property type="project" value="TreeGrafter"/>
</dbReference>
<dbReference type="GO" id="GO:0009313">
    <property type="term" value="P:oligosaccharide catabolic process"/>
    <property type="evidence" value="ECO:0007669"/>
    <property type="project" value="TreeGrafter"/>
</dbReference>
<keyword evidence="6" id="KW-0964">Secreted</keyword>
<dbReference type="GO" id="GO:0000272">
    <property type="term" value="P:polysaccharide catabolic process"/>
    <property type="evidence" value="ECO:0007669"/>
    <property type="project" value="InterPro"/>
</dbReference>
<dbReference type="InterPro" id="IPR008979">
    <property type="entry name" value="Galactose-bd-like_sf"/>
</dbReference>
<dbReference type="GO" id="GO:0004308">
    <property type="term" value="F:exo-alpha-sialidase activity"/>
    <property type="evidence" value="ECO:0007669"/>
    <property type="project" value="UniProtKB-EC"/>
</dbReference>
<keyword evidence="8" id="KW-0677">Repeat</keyword>
<dbReference type="InterPro" id="IPR025887">
    <property type="entry name" value="Glyco_hydro_31_N_dom"/>
</dbReference>
<feature type="compositionally biased region" description="Acidic residues" evidence="12">
    <location>
        <begin position="1746"/>
        <end position="1766"/>
    </location>
</feature>
<feature type="region of interest" description="Disordered" evidence="12">
    <location>
        <begin position="2558"/>
        <end position="2678"/>
    </location>
</feature>
<dbReference type="InterPro" id="IPR036116">
    <property type="entry name" value="FN3_sf"/>
</dbReference>
<dbReference type="NCBIfam" id="TIGR01168">
    <property type="entry name" value="YSIRK_signal"/>
    <property type="match status" value="1"/>
</dbReference>
<dbReference type="Pfam" id="PF01055">
    <property type="entry name" value="Glyco_hydro_31_2nd"/>
    <property type="match status" value="1"/>
</dbReference>
<comment type="similarity">
    <text evidence="3">Belongs to the glycosyl hydrolase 33 family.</text>
</comment>
<dbReference type="CDD" id="cd15482">
    <property type="entry name" value="Sialidase_non-viral"/>
    <property type="match status" value="1"/>
</dbReference>
<dbReference type="EC" id="3.2.1.18" evidence="4"/>
<dbReference type="InterPro" id="IPR000421">
    <property type="entry name" value="FA58C"/>
</dbReference>
<dbReference type="InterPro" id="IPR036278">
    <property type="entry name" value="Sialidase_sf"/>
</dbReference>
<dbReference type="Gene3D" id="2.60.40.1760">
    <property type="entry name" value="glycosyl hydrolase (family 31)"/>
    <property type="match status" value="1"/>
</dbReference>
<evidence type="ECO:0000256" key="8">
    <source>
        <dbReference type="ARBA" id="ARBA00022737"/>
    </source>
</evidence>
<dbReference type="PROSITE" id="PS00018">
    <property type="entry name" value="EF_HAND_1"/>
    <property type="match status" value="1"/>
</dbReference>
<feature type="domain" description="F5/8 type C" evidence="13">
    <location>
        <begin position="1050"/>
        <end position="1203"/>
    </location>
</feature>
<dbReference type="InterPro" id="IPR023364">
    <property type="entry name" value="Trans_sialidase_dom3"/>
</dbReference>
<keyword evidence="10" id="KW-0572">Peptidoglycan-anchor</keyword>
<dbReference type="PANTHER" id="PTHR10628:SF30">
    <property type="entry name" value="EXO-ALPHA-SIALIDASE"/>
    <property type="match status" value="1"/>
</dbReference>
<dbReference type="Pfam" id="PF13802">
    <property type="entry name" value="Gal_mutarotas_2"/>
    <property type="match status" value="1"/>
</dbReference>
<dbReference type="PROSITE" id="PS50853">
    <property type="entry name" value="FN3"/>
    <property type="match status" value="1"/>
</dbReference>
<dbReference type="EMBL" id="BMJN01000030">
    <property type="protein sequence ID" value="GGE35156.1"/>
    <property type="molecule type" value="Genomic_DNA"/>
</dbReference>
<dbReference type="InterPro" id="IPR008965">
    <property type="entry name" value="CBM2/CBM3_carb-bd_dom_sf"/>
</dbReference>
<dbReference type="Pfam" id="PF21365">
    <property type="entry name" value="Glyco_hydro_31_3rd"/>
    <property type="match status" value="1"/>
</dbReference>
<dbReference type="InterPro" id="IPR011040">
    <property type="entry name" value="Sialidase"/>
</dbReference>
<dbReference type="SUPFAM" id="SSF49265">
    <property type="entry name" value="Fibronectin type III"/>
    <property type="match status" value="1"/>
</dbReference>
<dbReference type="PROSITE" id="PS00435">
    <property type="entry name" value="PEROXIDASE_1"/>
    <property type="match status" value="1"/>
</dbReference>
<keyword evidence="11" id="KW-0326">Glycosidase</keyword>
<evidence type="ECO:0000256" key="12">
    <source>
        <dbReference type="SAM" id="MobiDB-lite"/>
    </source>
</evidence>
<dbReference type="SUPFAM" id="SSF51011">
    <property type="entry name" value="Glycosyl hydrolase domain"/>
    <property type="match status" value="1"/>
</dbReference>
<dbReference type="SUPFAM" id="SSF63446">
    <property type="entry name" value="Type I dockerin domain"/>
    <property type="match status" value="1"/>
</dbReference>
<dbReference type="InterPro" id="IPR036439">
    <property type="entry name" value="Dockerin_dom_sf"/>
</dbReference>
<comment type="catalytic activity">
    <reaction evidence="1">
        <text>Hydrolysis of alpha-(2-&gt;3)-, alpha-(2-&gt;6)-, alpha-(2-&gt;8)- glycosidic linkages of terminal sialic acid residues in oligosaccharides, glycoproteins, glycolipids, colominic acid and synthetic substrates.</text>
        <dbReference type="EC" id="3.2.1.18"/>
    </reaction>
</comment>
<dbReference type="InterPro" id="IPR005877">
    <property type="entry name" value="YSIRK_signal_dom"/>
</dbReference>
<feature type="region of interest" description="Disordered" evidence="12">
    <location>
        <begin position="1742"/>
        <end position="1766"/>
    </location>
</feature>
<evidence type="ECO:0000259" key="13">
    <source>
        <dbReference type="PROSITE" id="PS50022"/>
    </source>
</evidence>
<evidence type="ECO:0000259" key="15">
    <source>
        <dbReference type="PROSITE" id="PS50853"/>
    </source>
</evidence>
<dbReference type="Gene3D" id="1.10.1330.10">
    <property type="entry name" value="Dockerin domain"/>
    <property type="match status" value="1"/>
</dbReference>
<feature type="domain" description="Gram-positive cocci surface proteins LPxTG" evidence="14">
    <location>
        <begin position="3032"/>
        <end position="3063"/>
    </location>
</feature>